<dbReference type="PANTHER" id="PTHR43027">
    <property type="entry name" value="DOXORUBICIN RESISTANCE ABC TRANSPORTER PERMEASE PROTEIN DRRC-RELATED"/>
    <property type="match status" value="1"/>
</dbReference>
<evidence type="ECO:0000256" key="1">
    <source>
        <dbReference type="ARBA" id="ARBA00004141"/>
    </source>
</evidence>
<dbReference type="InterPro" id="IPR047817">
    <property type="entry name" value="ABC2_TM_bact-type"/>
</dbReference>
<keyword evidence="4 6" id="KW-0472">Membrane</keyword>
<accession>A0A2U1ZTL6</accession>
<evidence type="ECO:0000256" key="6">
    <source>
        <dbReference type="SAM" id="Phobius"/>
    </source>
</evidence>
<keyword evidence="3 6" id="KW-1133">Transmembrane helix</keyword>
<dbReference type="Pfam" id="PF12698">
    <property type="entry name" value="ABC2_membrane_3"/>
    <property type="match status" value="1"/>
</dbReference>
<dbReference type="PANTHER" id="PTHR43027:SF2">
    <property type="entry name" value="TRANSPORT PERMEASE PROTEIN"/>
    <property type="match status" value="1"/>
</dbReference>
<dbReference type="GO" id="GO:0140359">
    <property type="term" value="F:ABC-type transporter activity"/>
    <property type="evidence" value="ECO:0007669"/>
    <property type="project" value="InterPro"/>
</dbReference>
<dbReference type="AlphaFoldDB" id="A0A2U1ZTL6"/>
<feature type="transmembrane region" description="Helical" evidence="6">
    <location>
        <begin position="213"/>
        <end position="231"/>
    </location>
</feature>
<protein>
    <submittedName>
        <fullName evidence="8">ABC transporter</fullName>
    </submittedName>
</protein>
<evidence type="ECO:0000256" key="5">
    <source>
        <dbReference type="ARBA" id="ARBA00023251"/>
    </source>
</evidence>
<evidence type="ECO:0000256" key="2">
    <source>
        <dbReference type="ARBA" id="ARBA00022692"/>
    </source>
</evidence>
<dbReference type="GO" id="GO:0046677">
    <property type="term" value="P:response to antibiotic"/>
    <property type="evidence" value="ECO:0007669"/>
    <property type="project" value="UniProtKB-KW"/>
</dbReference>
<keyword evidence="2 6" id="KW-0812">Transmembrane</keyword>
<feature type="domain" description="ABC transmembrane type-2" evidence="7">
    <location>
        <begin position="50"/>
        <end position="303"/>
    </location>
</feature>
<reference evidence="8 9" key="1">
    <citation type="submission" date="2018-03" db="EMBL/GenBank/DDBJ databases">
        <title>Genome assembly of novel Miniimonas species PCH200.</title>
        <authorList>
            <person name="Thakur V."/>
            <person name="Kumar V."/>
            <person name="Singh D."/>
        </authorList>
    </citation>
    <scope>NUCLEOTIDE SEQUENCE [LARGE SCALE GENOMIC DNA]</scope>
    <source>
        <strain evidence="8 9">PCH200</strain>
    </source>
</reference>
<keyword evidence="9" id="KW-1185">Reference proteome</keyword>
<dbReference type="Proteomes" id="UP000245166">
    <property type="component" value="Unassembled WGS sequence"/>
</dbReference>
<dbReference type="PROSITE" id="PS51012">
    <property type="entry name" value="ABC_TM2"/>
    <property type="match status" value="1"/>
</dbReference>
<comment type="caution">
    <text evidence="8">The sequence shown here is derived from an EMBL/GenBank/DDBJ whole genome shotgun (WGS) entry which is preliminary data.</text>
</comment>
<name>A0A2U1ZTL6_9MICO</name>
<dbReference type="RefSeq" id="WP_109228710.1">
    <property type="nucleotide sequence ID" value="NZ_PYHR01000002.1"/>
</dbReference>
<comment type="subcellular location">
    <subcellularLocation>
        <location evidence="1">Membrane</location>
        <topology evidence="1">Multi-pass membrane protein</topology>
    </subcellularLocation>
</comment>
<proteinExistence type="predicted"/>
<feature type="transmembrane region" description="Helical" evidence="6">
    <location>
        <begin position="180"/>
        <end position="201"/>
    </location>
</feature>
<dbReference type="InterPro" id="IPR000412">
    <property type="entry name" value="ABC_2_transport"/>
</dbReference>
<feature type="transmembrane region" description="Helical" evidence="6">
    <location>
        <begin position="143"/>
        <end position="168"/>
    </location>
</feature>
<evidence type="ECO:0000313" key="9">
    <source>
        <dbReference type="Proteomes" id="UP000245166"/>
    </source>
</evidence>
<dbReference type="GO" id="GO:0043190">
    <property type="term" value="C:ATP-binding cassette (ABC) transporter complex"/>
    <property type="evidence" value="ECO:0007669"/>
    <property type="project" value="InterPro"/>
</dbReference>
<dbReference type="InterPro" id="IPR013525">
    <property type="entry name" value="ABC2_TM"/>
</dbReference>
<evidence type="ECO:0000256" key="3">
    <source>
        <dbReference type="ARBA" id="ARBA00022989"/>
    </source>
</evidence>
<feature type="transmembrane region" description="Helical" evidence="6">
    <location>
        <begin position="279"/>
        <end position="297"/>
    </location>
</feature>
<dbReference type="InterPro" id="IPR052902">
    <property type="entry name" value="ABC-2_transporter"/>
</dbReference>
<gene>
    <name evidence="8" type="ORF">C8046_06325</name>
</gene>
<feature type="transmembrane region" description="Helical" evidence="6">
    <location>
        <begin position="98"/>
        <end position="122"/>
    </location>
</feature>
<dbReference type="OrthoDB" id="9786643at2"/>
<sequence>MSTTPTRPVTVTAPPDGEAAAAPWFGLLRAVRLAPARIAFEVRGYFRQGDTVFFTFLFPVLFLVLFSAIFSGDITAAGAAGTGVEGGESGTVITMATYYLPGMLAAGLLLSGVQNLAIDIAIEKGDGRLKRLGGTPMSPVTYFLGKFGQVVVTGLGQVALLLLVARFAFDVALPTEPSRWLTFAWLYVLGMSASALLGIALSSVPRSGRSASAVVIPIVLVLQFISGVYVANFDLPDSVQTIASFFPLAWMARGMRSVFLPEDFAILERGEVWGQGETALALLAWLVVGAILSRLTFRWLRRDA</sequence>
<evidence type="ECO:0000313" key="8">
    <source>
        <dbReference type="EMBL" id="PWD50328.1"/>
    </source>
</evidence>
<evidence type="ECO:0000259" key="7">
    <source>
        <dbReference type="PROSITE" id="PS51012"/>
    </source>
</evidence>
<evidence type="ECO:0000256" key="4">
    <source>
        <dbReference type="ARBA" id="ARBA00023136"/>
    </source>
</evidence>
<feature type="transmembrane region" description="Helical" evidence="6">
    <location>
        <begin position="52"/>
        <end position="70"/>
    </location>
</feature>
<dbReference type="PIRSF" id="PIRSF006648">
    <property type="entry name" value="DrrB"/>
    <property type="match status" value="1"/>
</dbReference>
<organism evidence="8 9">
    <name type="scientific">Serinibacter arcticus</name>
    <dbReference type="NCBI Taxonomy" id="1655435"/>
    <lineage>
        <taxon>Bacteria</taxon>
        <taxon>Bacillati</taxon>
        <taxon>Actinomycetota</taxon>
        <taxon>Actinomycetes</taxon>
        <taxon>Micrococcales</taxon>
        <taxon>Beutenbergiaceae</taxon>
        <taxon>Serinibacter</taxon>
    </lineage>
</organism>
<keyword evidence="5" id="KW-0046">Antibiotic resistance</keyword>
<dbReference type="EMBL" id="PYHR01000002">
    <property type="protein sequence ID" value="PWD50328.1"/>
    <property type="molecule type" value="Genomic_DNA"/>
</dbReference>